<dbReference type="GO" id="GO:0019752">
    <property type="term" value="P:carboxylic acid metabolic process"/>
    <property type="evidence" value="ECO:0007669"/>
    <property type="project" value="UniProtKB-ARBA"/>
</dbReference>
<dbReference type="PANTHER" id="PTHR42796">
    <property type="entry name" value="FUMARYLACETOACETATE HYDROLASE DOMAIN-CONTAINING PROTEIN 2A-RELATED"/>
    <property type="match status" value="1"/>
</dbReference>
<evidence type="ECO:0000256" key="2">
    <source>
        <dbReference type="ARBA" id="ARBA00022723"/>
    </source>
</evidence>
<dbReference type="InterPro" id="IPR051121">
    <property type="entry name" value="FAH"/>
</dbReference>
<dbReference type="InterPro" id="IPR011234">
    <property type="entry name" value="Fumarylacetoacetase-like_C"/>
</dbReference>
<accession>A0A934KF77</accession>
<reference evidence="5 6" key="1">
    <citation type="submission" date="2020-10" db="EMBL/GenBank/DDBJ databases">
        <title>Ca. Dormibacterota MAGs.</title>
        <authorList>
            <person name="Montgomery K."/>
        </authorList>
    </citation>
    <scope>NUCLEOTIDE SEQUENCE [LARGE SCALE GENOMIC DNA]</scope>
    <source>
        <strain evidence="5">SC8811_S16_3</strain>
    </source>
</reference>
<proteinExistence type="inferred from homology"/>
<dbReference type="GO" id="GO:0016853">
    <property type="term" value="F:isomerase activity"/>
    <property type="evidence" value="ECO:0007669"/>
    <property type="project" value="UniProtKB-ARBA"/>
</dbReference>
<name>A0A934KF77_9BACT</name>
<sequence>MSVDMTPLVGLLGHLRPAISSWAAEGAPRMRISEVRLGPPVPAPRQIIAVGANYAGHMNEVSSSQPSPSRPVLFAKSPGSVVGPNDDIIRPPETRLLDYEAELAVVIGTGGRRVRYSDAMAHVAGFMIANDVTARDVVLEDQAKHPLFLQVLRGKGYDSFCPTGPWLVTPDDSADPHDMGLRLWVNGELRQDDTTAHMTYDVESLIESISASIRLFPGDIILTGTPAGVGMAMKPPRSLTAGDVVRIAIDSLGTMSTNVKDEDDPTAATLWEKRQQTDSFANRASHPGLAPMEPRDPSAPRRRWFPRT</sequence>
<dbReference type="Pfam" id="PF01557">
    <property type="entry name" value="FAA_hydrolase"/>
    <property type="match status" value="1"/>
</dbReference>
<dbReference type="GO" id="GO:0046872">
    <property type="term" value="F:metal ion binding"/>
    <property type="evidence" value="ECO:0007669"/>
    <property type="project" value="UniProtKB-KW"/>
</dbReference>
<dbReference type="PANTHER" id="PTHR42796:SF4">
    <property type="entry name" value="FUMARYLACETOACETATE HYDROLASE DOMAIN-CONTAINING PROTEIN 2A"/>
    <property type="match status" value="1"/>
</dbReference>
<dbReference type="SUPFAM" id="SSF56529">
    <property type="entry name" value="FAH"/>
    <property type="match status" value="1"/>
</dbReference>
<feature type="region of interest" description="Disordered" evidence="3">
    <location>
        <begin position="273"/>
        <end position="308"/>
    </location>
</feature>
<dbReference type="InterPro" id="IPR036663">
    <property type="entry name" value="Fumarylacetoacetase_C_sf"/>
</dbReference>
<dbReference type="AlphaFoldDB" id="A0A934KF77"/>
<evidence type="ECO:0000259" key="4">
    <source>
        <dbReference type="Pfam" id="PF01557"/>
    </source>
</evidence>
<feature type="domain" description="Fumarylacetoacetase-like C-terminal" evidence="4">
    <location>
        <begin position="47"/>
        <end position="259"/>
    </location>
</feature>
<gene>
    <name evidence="5" type="ORF">JF888_04990</name>
</gene>
<evidence type="ECO:0000256" key="1">
    <source>
        <dbReference type="ARBA" id="ARBA00010211"/>
    </source>
</evidence>
<dbReference type="EMBL" id="JAEKNQ010000020">
    <property type="protein sequence ID" value="MBJ7602537.1"/>
    <property type="molecule type" value="Genomic_DNA"/>
</dbReference>
<comment type="caution">
    <text evidence="5">The sequence shown here is derived from an EMBL/GenBank/DDBJ whole genome shotgun (WGS) entry which is preliminary data.</text>
</comment>
<comment type="similarity">
    <text evidence="1">Belongs to the FAH family.</text>
</comment>
<evidence type="ECO:0000313" key="6">
    <source>
        <dbReference type="Proteomes" id="UP000620075"/>
    </source>
</evidence>
<dbReference type="RefSeq" id="WP_338177175.1">
    <property type="nucleotide sequence ID" value="NZ_JAEKNQ010000020.1"/>
</dbReference>
<evidence type="ECO:0000313" key="5">
    <source>
        <dbReference type="EMBL" id="MBJ7602537.1"/>
    </source>
</evidence>
<organism evidence="5 6">
    <name type="scientific">Candidatus Dormiibacter inghamiae</name>
    <dbReference type="NCBI Taxonomy" id="3127013"/>
    <lineage>
        <taxon>Bacteria</taxon>
        <taxon>Bacillati</taxon>
        <taxon>Candidatus Dormiibacterota</taxon>
        <taxon>Candidatus Dormibacteria</taxon>
        <taxon>Candidatus Dormibacterales</taxon>
        <taxon>Candidatus Dormibacteraceae</taxon>
        <taxon>Candidatus Dormiibacter</taxon>
    </lineage>
</organism>
<protein>
    <submittedName>
        <fullName evidence="5">Fumarylacetoacetate hydrolase family protein</fullName>
    </submittedName>
</protein>
<keyword evidence="2" id="KW-0479">Metal-binding</keyword>
<evidence type="ECO:0000256" key="3">
    <source>
        <dbReference type="SAM" id="MobiDB-lite"/>
    </source>
</evidence>
<dbReference type="GO" id="GO:0016787">
    <property type="term" value="F:hydrolase activity"/>
    <property type="evidence" value="ECO:0007669"/>
    <property type="project" value="UniProtKB-KW"/>
</dbReference>
<dbReference type="Gene3D" id="3.90.850.10">
    <property type="entry name" value="Fumarylacetoacetase-like, C-terminal domain"/>
    <property type="match status" value="1"/>
</dbReference>
<dbReference type="Proteomes" id="UP000620075">
    <property type="component" value="Unassembled WGS sequence"/>
</dbReference>
<keyword evidence="5" id="KW-0378">Hydrolase</keyword>
<dbReference type="FunFam" id="3.90.850.10:FF:000002">
    <property type="entry name" value="2-hydroxyhepta-2,4-diene-1,7-dioate isomerase"/>
    <property type="match status" value="1"/>
</dbReference>